<feature type="transmembrane region" description="Helical" evidence="5">
    <location>
        <begin position="85"/>
        <end position="104"/>
    </location>
</feature>
<evidence type="ECO:0000256" key="2">
    <source>
        <dbReference type="ARBA" id="ARBA00022692"/>
    </source>
</evidence>
<organism evidence="6 7">
    <name type="scientific">Amylibacter marinus</name>
    <dbReference type="NCBI Taxonomy" id="1475483"/>
    <lineage>
        <taxon>Bacteria</taxon>
        <taxon>Pseudomonadati</taxon>
        <taxon>Pseudomonadota</taxon>
        <taxon>Alphaproteobacteria</taxon>
        <taxon>Rhodobacterales</taxon>
        <taxon>Paracoccaceae</taxon>
        <taxon>Amylibacter</taxon>
    </lineage>
</organism>
<accession>A0ABQ5VTD6</accession>
<comment type="subcellular location">
    <subcellularLocation>
        <location evidence="1">Membrane</location>
    </subcellularLocation>
</comment>
<keyword evidence="4 5" id="KW-0472">Membrane</keyword>
<evidence type="ECO:0000313" key="6">
    <source>
        <dbReference type="EMBL" id="GLQ34522.1"/>
    </source>
</evidence>
<dbReference type="InterPro" id="IPR001129">
    <property type="entry name" value="Membr-assoc_MAPEG"/>
</dbReference>
<feature type="transmembrane region" description="Helical" evidence="5">
    <location>
        <begin position="6"/>
        <end position="30"/>
    </location>
</feature>
<keyword evidence="7" id="KW-1185">Reference proteome</keyword>
<dbReference type="PANTHER" id="PTHR35371:SF1">
    <property type="entry name" value="BLR7753 PROTEIN"/>
    <property type="match status" value="1"/>
</dbReference>
<sequence length="129" mass="13932">MTPEIFTLALAGLLHVALMLLYVAMVGLTVPLRDSVGNRDQPLNITGKSARVKRTMNNSFEALILFAVAAICVMGLAKSTPQTETYALVFLLARIAYIPCYIFALGPFRTIMWAIGLGATTLMLIAAVI</sequence>
<evidence type="ECO:0000256" key="4">
    <source>
        <dbReference type="ARBA" id="ARBA00023136"/>
    </source>
</evidence>
<gene>
    <name evidence="6" type="ORF">GCM10007939_08050</name>
</gene>
<dbReference type="SUPFAM" id="SSF161084">
    <property type="entry name" value="MAPEG domain-like"/>
    <property type="match status" value="1"/>
</dbReference>
<comment type="caution">
    <text evidence="6">The sequence shown here is derived from an EMBL/GenBank/DDBJ whole genome shotgun (WGS) entry which is preliminary data.</text>
</comment>
<evidence type="ECO:0000256" key="1">
    <source>
        <dbReference type="ARBA" id="ARBA00004370"/>
    </source>
</evidence>
<dbReference type="PANTHER" id="PTHR35371">
    <property type="entry name" value="INNER MEMBRANE PROTEIN"/>
    <property type="match status" value="1"/>
</dbReference>
<feature type="transmembrane region" description="Helical" evidence="5">
    <location>
        <begin position="60"/>
        <end position="79"/>
    </location>
</feature>
<dbReference type="RefSeq" id="WP_284376318.1">
    <property type="nucleotide sequence ID" value="NZ_BSNN01000002.1"/>
</dbReference>
<evidence type="ECO:0000256" key="3">
    <source>
        <dbReference type="ARBA" id="ARBA00022989"/>
    </source>
</evidence>
<proteinExistence type="predicted"/>
<keyword evidence="3 5" id="KW-1133">Transmembrane helix</keyword>
<name>A0ABQ5VTD6_9RHOB</name>
<dbReference type="Gene3D" id="1.20.120.550">
    <property type="entry name" value="Membrane associated eicosanoid/glutathione metabolism-like domain"/>
    <property type="match status" value="1"/>
</dbReference>
<evidence type="ECO:0008006" key="8">
    <source>
        <dbReference type="Google" id="ProtNLM"/>
    </source>
</evidence>
<dbReference type="InterPro" id="IPR023352">
    <property type="entry name" value="MAPEG-like_dom_sf"/>
</dbReference>
<evidence type="ECO:0000313" key="7">
    <source>
        <dbReference type="Proteomes" id="UP001156694"/>
    </source>
</evidence>
<dbReference type="EMBL" id="BSNN01000002">
    <property type="protein sequence ID" value="GLQ34522.1"/>
    <property type="molecule type" value="Genomic_DNA"/>
</dbReference>
<keyword evidence="2 5" id="KW-0812">Transmembrane</keyword>
<dbReference type="Pfam" id="PF01124">
    <property type="entry name" value="MAPEG"/>
    <property type="match status" value="1"/>
</dbReference>
<protein>
    <recommendedName>
        <fullName evidence="8">MAPEG family protein</fullName>
    </recommendedName>
</protein>
<dbReference type="Proteomes" id="UP001156694">
    <property type="component" value="Unassembled WGS sequence"/>
</dbReference>
<reference evidence="7" key="1">
    <citation type="journal article" date="2019" name="Int. J. Syst. Evol. Microbiol.">
        <title>The Global Catalogue of Microorganisms (GCM) 10K type strain sequencing project: providing services to taxonomists for standard genome sequencing and annotation.</title>
        <authorList>
            <consortium name="The Broad Institute Genomics Platform"/>
            <consortium name="The Broad Institute Genome Sequencing Center for Infectious Disease"/>
            <person name="Wu L."/>
            <person name="Ma J."/>
        </authorList>
    </citation>
    <scope>NUCLEOTIDE SEQUENCE [LARGE SCALE GENOMIC DNA]</scope>
    <source>
        <strain evidence="7">NBRC 110140</strain>
    </source>
</reference>
<evidence type="ECO:0000256" key="5">
    <source>
        <dbReference type="SAM" id="Phobius"/>
    </source>
</evidence>
<feature type="transmembrane region" description="Helical" evidence="5">
    <location>
        <begin position="111"/>
        <end position="128"/>
    </location>
</feature>